<keyword evidence="4" id="KW-0788">Thiol protease</keyword>
<dbReference type="PANTHER" id="PTHR46468">
    <property type="entry name" value="SENTRIN-SPECIFIC PROTEASE 8"/>
    <property type="match status" value="1"/>
</dbReference>
<dbReference type="GO" id="GO:0019784">
    <property type="term" value="F:deNEDDylase activity"/>
    <property type="evidence" value="ECO:0007669"/>
    <property type="project" value="InterPro"/>
</dbReference>
<dbReference type="GO" id="GO:0008234">
    <property type="term" value="F:cysteine-type peptidase activity"/>
    <property type="evidence" value="ECO:0007669"/>
    <property type="project" value="UniProtKB-KW"/>
</dbReference>
<evidence type="ECO:0000256" key="3">
    <source>
        <dbReference type="ARBA" id="ARBA00022801"/>
    </source>
</evidence>
<keyword evidence="7" id="KW-1185">Reference proteome</keyword>
<evidence type="ECO:0000259" key="5">
    <source>
        <dbReference type="Pfam" id="PF02902"/>
    </source>
</evidence>
<dbReference type="InterPro" id="IPR003653">
    <property type="entry name" value="Peptidase_C48_C"/>
</dbReference>
<sequence>MRTGVCVQMKPCLEVDGAEITFEAADTPQQENAHDCGVYVLAIADALCAALAEGQQEEAVLKAINASSVRKFRHEILRVIQSKIGKK</sequence>
<keyword evidence="3" id="KW-0378">Hydrolase</keyword>
<dbReference type="InterPro" id="IPR038765">
    <property type="entry name" value="Papain-like_cys_pep_sf"/>
</dbReference>
<evidence type="ECO:0000313" key="7">
    <source>
        <dbReference type="Proteomes" id="UP001190700"/>
    </source>
</evidence>
<name>A0AAE0FYL4_9CHLO</name>
<dbReference type="InterPro" id="IPR044613">
    <property type="entry name" value="Nep1/2-like"/>
</dbReference>
<evidence type="ECO:0000256" key="4">
    <source>
        <dbReference type="ARBA" id="ARBA00022807"/>
    </source>
</evidence>
<dbReference type="EMBL" id="LGRX02012003">
    <property type="protein sequence ID" value="KAK3268133.1"/>
    <property type="molecule type" value="Genomic_DNA"/>
</dbReference>
<dbReference type="SUPFAM" id="SSF54001">
    <property type="entry name" value="Cysteine proteinases"/>
    <property type="match status" value="1"/>
</dbReference>
<reference evidence="6 7" key="1">
    <citation type="journal article" date="2015" name="Genome Biol. Evol.">
        <title>Comparative Genomics of a Bacterivorous Green Alga Reveals Evolutionary Causalities and Consequences of Phago-Mixotrophic Mode of Nutrition.</title>
        <authorList>
            <person name="Burns J.A."/>
            <person name="Paasch A."/>
            <person name="Narechania A."/>
            <person name="Kim E."/>
        </authorList>
    </citation>
    <scope>NUCLEOTIDE SEQUENCE [LARGE SCALE GENOMIC DNA]</scope>
    <source>
        <strain evidence="6 7">PLY_AMNH</strain>
    </source>
</reference>
<gene>
    <name evidence="6" type="ORF">CYMTET_23345</name>
</gene>
<dbReference type="Pfam" id="PF02902">
    <property type="entry name" value="Peptidase_C48"/>
    <property type="match status" value="1"/>
</dbReference>
<keyword evidence="2" id="KW-0645">Protease</keyword>
<dbReference type="Gene3D" id="3.40.395.10">
    <property type="entry name" value="Adenoviral Proteinase, Chain A"/>
    <property type="match status" value="1"/>
</dbReference>
<proteinExistence type="inferred from homology"/>
<dbReference type="GO" id="GO:0000338">
    <property type="term" value="P:protein deneddylation"/>
    <property type="evidence" value="ECO:0007669"/>
    <property type="project" value="TreeGrafter"/>
</dbReference>
<protein>
    <recommendedName>
        <fullName evidence="5">Ubiquitin-like protease family profile domain-containing protein</fullName>
    </recommendedName>
</protein>
<organism evidence="6 7">
    <name type="scientific">Cymbomonas tetramitiformis</name>
    <dbReference type="NCBI Taxonomy" id="36881"/>
    <lineage>
        <taxon>Eukaryota</taxon>
        <taxon>Viridiplantae</taxon>
        <taxon>Chlorophyta</taxon>
        <taxon>Pyramimonadophyceae</taxon>
        <taxon>Pyramimonadales</taxon>
        <taxon>Pyramimonadaceae</taxon>
        <taxon>Cymbomonas</taxon>
    </lineage>
</organism>
<dbReference type="AlphaFoldDB" id="A0AAE0FYL4"/>
<comment type="similarity">
    <text evidence="1">Belongs to the peptidase C48 family.</text>
</comment>
<evidence type="ECO:0000256" key="2">
    <source>
        <dbReference type="ARBA" id="ARBA00022670"/>
    </source>
</evidence>
<evidence type="ECO:0000256" key="1">
    <source>
        <dbReference type="ARBA" id="ARBA00005234"/>
    </source>
</evidence>
<accession>A0AAE0FYL4</accession>
<dbReference type="Proteomes" id="UP001190700">
    <property type="component" value="Unassembled WGS sequence"/>
</dbReference>
<comment type="caution">
    <text evidence="6">The sequence shown here is derived from an EMBL/GenBank/DDBJ whole genome shotgun (WGS) entry which is preliminary data.</text>
</comment>
<dbReference type="PANTHER" id="PTHR46468:SF1">
    <property type="entry name" value="SENTRIN-SPECIFIC PROTEASE 8"/>
    <property type="match status" value="1"/>
</dbReference>
<dbReference type="GO" id="GO:0006508">
    <property type="term" value="P:proteolysis"/>
    <property type="evidence" value="ECO:0007669"/>
    <property type="project" value="UniProtKB-KW"/>
</dbReference>
<evidence type="ECO:0000313" key="6">
    <source>
        <dbReference type="EMBL" id="KAK3268133.1"/>
    </source>
</evidence>
<feature type="domain" description="Ubiquitin-like protease family profile" evidence="5">
    <location>
        <begin position="25"/>
        <end position="76"/>
    </location>
</feature>